<name>A0A437Q820_9GAMM</name>
<dbReference type="PANTHER" id="PTHR30558:SF3">
    <property type="entry name" value="BIOPOLYMER TRANSPORT PROTEIN EXBD-RELATED"/>
    <property type="match status" value="1"/>
</dbReference>
<dbReference type="Pfam" id="PF02472">
    <property type="entry name" value="ExbD"/>
    <property type="match status" value="1"/>
</dbReference>
<keyword evidence="3" id="KW-1003">Cell membrane</keyword>
<evidence type="ECO:0000256" key="2">
    <source>
        <dbReference type="ARBA" id="ARBA00005811"/>
    </source>
</evidence>
<dbReference type="Proteomes" id="UP000282818">
    <property type="component" value="Unassembled WGS sequence"/>
</dbReference>
<comment type="similarity">
    <text evidence="2 7">Belongs to the ExbD/TolR family.</text>
</comment>
<reference evidence="9 10" key="1">
    <citation type="submission" date="2019-01" db="EMBL/GenBank/DDBJ databases">
        <authorList>
            <person name="Chen W.-M."/>
        </authorList>
    </citation>
    <scope>NUCLEOTIDE SEQUENCE [LARGE SCALE GENOMIC DNA]</scope>
    <source>
        <strain evidence="9 10">HPM-16</strain>
    </source>
</reference>
<keyword evidence="6 8" id="KW-0472">Membrane</keyword>
<gene>
    <name evidence="9" type="ORF">EOE65_09940</name>
</gene>
<dbReference type="GO" id="GO:0022857">
    <property type="term" value="F:transmembrane transporter activity"/>
    <property type="evidence" value="ECO:0007669"/>
    <property type="project" value="InterPro"/>
</dbReference>
<protein>
    <submittedName>
        <fullName evidence="9">Biopolymer transporter ExbD</fullName>
    </submittedName>
</protein>
<dbReference type="EMBL" id="SACQ01000004">
    <property type="protein sequence ID" value="RVU30628.1"/>
    <property type="molecule type" value="Genomic_DNA"/>
</dbReference>
<keyword evidence="10" id="KW-1185">Reference proteome</keyword>
<dbReference type="AlphaFoldDB" id="A0A437Q820"/>
<dbReference type="GO" id="GO:0015031">
    <property type="term" value="P:protein transport"/>
    <property type="evidence" value="ECO:0007669"/>
    <property type="project" value="UniProtKB-KW"/>
</dbReference>
<evidence type="ECO:0000313" key="9">
    <source>
        <dbReference type="EMBL" id="RVU30628.1"/>
    </source>
</evidence>
<dbReference type="PANTHER" id="PTHR30558">
    <property type="entry name" value="EXBD MEMBRANE COMPONENT OF PMF-DRIVEN MACROMOLECULE IMPORT SYSTEM"/>
    <property type="match status" value="1"/>
</dbReference>
<evidence type="ECO:0000256" key="4">
    <source>
        <dbReference type="ARBA" id="ARBA00022692"/>
    </source>
</evidence>
<dbReference type="InterPro" id="IPR003400">
    <property type="entry name" value="ExbD"/>
</dbReference>
<feature type="transmembrane region" description="Helical" evidence="8">
    <location>
        <begin position="20"/>
        <end position="40"/>
    </location>
</feature>
<comment type="subcellular location">
    <subcellularLocation>
        <location evidence="1">Cell membrane</location>
        <topology evidence="1">Single-pass membrane protein</topology>
    </subcellularLocation>
    <subcellularLocation>
        <location evidence="7">Cell membrane</location>
        <topology evidence="7">Single-pass type II membrane protein</topology>
    </subcellularLocation>
</comment>
<evidence type="ECO:0000256" key="1">
    <source>
        <dbReference type="ARBA" id="ARBA00004162"/>
    </source>
</evidence>
<sequence>MKVITPAPSNRSNNQLDESMIPAINIVFLLLIFFMIAGHIEARTDQLKMPVSQSSLTLKDDAVTIQILNDGRYIVNGSPVSGELHDTLGPLVTGTDAVVTCKVDKHLSAEVLDPILNTVRDLGIQQLNIATEQRL</sequence>
<evidence type="ECO:0000313" key="10">
    <source>
        <dbReference type="Proteomes" id="UP000282818"/>
    </source>
</evidence>
<evidence type="ECO:0000256" key="3">
    <source>
        <dbReference type="ARBA" id="ARBA00022475"/>
    </source>
</evidence>
<evidence type="ECO:0000256" key="5">
    <source>
        <dbReference type="ARBA" id="ARBA00022989"/>
    </source>
</evidence>
<evidence type="ECO:0000256" key="8">
    <source>
        <dbReference type="SAM" id="Phobius"/>
    </source>
</evidence>
<evidence type="ECO:0000256" key="7">
    <source>
        <dbReference type="RuleBase" id="RU003879"/>
    </source>
</evidence>
<keyword evidence="7" id="KW-0653">Protein transport</keyword>
<dbReference type="GO" id="GO:0005886">
    <property type="term" value="C:plasma membrane"/>
    <property type="evidence" value="ECO:0007669"/>
    <property type="project" value="UniProtKB-SubCell"/>
</dbReference>
<keyword evidence="5 8" id="KW-1133">Transmembrane helix</keyword>
<proteinExistence type="inferred from homology"/>
<accession>A0A437Q820</accession>
<comment type="caution">
    <text evidence="9">The sequence shown here is derived from an EMBL/GenBank/DDBJ whole genome shotgun (WGS) entry which is preliminary data.</text>
</comment>
<evidence type="ECO:0000256" key="6">
    <source>
        <dbReference type="ARBA" id="ARBA00023136"/>
    </source>
</evidence>
<keyword evidence="7" id="KW-0813">Transport</keyword>
<organism evidence="9 10">
    <name type="scientific">Neptunomonas marina</name>
    <dbReference type="NCBI Taxonomy" id="1815562"/>
    <lineage>
        <taxon>Bacteria</taxon>
        <taxon>Pseudomonadati</taxon>
        <taxon>Pseudomonadota</taxon>
        <taxon>Gammaproteobacteria</taxon>
        <taxon>Oceanospirillales</taxon>
        <taxon>Oceanospirillaceae</taxon>
        <taxon>Neptunomonas</taxon>
    </lineage>
</organism>
<keyword evidence="4 7" id="KW-0812">Transmembrane</keyword>